<feature type="domain" description="HTH cro/C1-type" evidence="1">
    <location>
        <begin position="15"/>
        <end position="70"/>
    </location>
</feature>
<dbReference type="GO" id="GO:0003677">
    <property type="term" value="F:DNA binding"/>
    <property type="evidence" value="ECO:0007669"/>
    <property type="project" value="InterPro"/>
</dbReference>
<organism evidence="2 3">
    <name type="scientific">Devosia pacifica</name>
    <dbReference type="NCBI Taxonomy" id="1335967"/>
    <lineage>
        <taxon>Bacteria</taxon>
        <taxon>Pseudomonadati</taxon>
        <taxon>Pseudomonadota</taxon>
        <taxon>Alphaproteobacteria</taxon>
        <taxon>Hyphomicrobiales</taxon>
        <taxon>Devosiaceae</taxon>
        <taxon>Devosia</taxon>
    </lineage>
</organism>
<accession>A0A918VUX4</accession>
<dbReference type="Gene3D" id="1.10.260.40">
    <property type="entry name" value="lambda repressor-like DNA-binding domains"/>
    <property type="match status" value="1"/>
</dbReference>
<dbReference type="AlphaFoldDB" id="A0A918VUX4"/>
<evidence type="ECO:0000313" key="3">
    <source>
        <dbReference type="Proteomes" id="UP000646579"/>
    </source>
</evidence>
<sequence length="111" mass="12554">MKVNEAEAKAIGQRIDAARIDRGLTLPELATRTGVDYSQVFKICKGQFIVISGSVWQICNKLHISPLPDALQDEDERRLTRGVLSLWNRTHEDADRIVKMLHSIRDVRDGS</sequence>
<name>A0A918VUX4_9HYPH</name>
<dbReference type="EMBL" id="BMZE01000002">
    <property type="protein sequence ID" value="GHA25041.1"/>
    <property type="molecule type" value="Genomic_DNA"/>
</dbReference>
<reference evidence="2" key="1">
    <citation type="journal article" date="2014" name="Int. J. Syst. Evol. Microbiol.">
        <title>Complete genome sequence of Corynebacterium casei LMG S-19264T (=DSM 44701T), isolated from a smear-ripened cheese.</title>
        <authorList>
            <consortium name="US DOE Joint Genome Institute (JGI-PGF)"/>
            <person name="Walter F."/>
            <person name="Albersmeier A."/>
            <person name="Kalinowski J."/>
            <person name="Ruckert C."/>
        </authorList>
    </citation>
    <scope>NUCLEOTIDE SEQUENCE</scope>
    <source>
        <strain evidence="2">KCTC 32437</strain>
    </source>
</reference>
<gene>
    <name evidence="2" type="ORF">GCM10007989_20890</name>
</gene>
<dbReference type="PROSITE" id="PS50943">
    <property type="entry name" value="HTH_CROC1"/>
    <property type="match status" value="1"/>
</dbReference>
<reference evidence="2" key="2">
    <citation type="submission" date="2020-09" db="EMBL/GenBank/DDBJ databases">
        <authorList>
            <person name="Sun Q."/>
            <person name="Kim S."/>
        </authorList>
    </citation>
    <scope>NUCLEOTIDE SEQUENCE</scope>
    <source>
        <strain evidence="2">KCTC 32437</strain>
    </source>
</reference>
<evidence type="ECO:0000259" key="1">
    <source>
        <dbReference type="PROSITE" id="PS50943"/>
    </source>
</evidence>
<dbReference type="InterPro" id="IPR001387">
    <property type="entry name" value="Cro/C1-type_HTH"/>
</dbReference>
<dbReference type="Proteomes" id="UP000646579">
    <property type="component" value="Unassembled WGS sequence"/>
</dbReference>
<keyword evidence="3" id="KW-1185">Reference proteome</keyword>
<proteinExistence type="predicted"/>
<evidence type="ECO:0000313" key="2">
    <source>
        <dbReference type="EMBL" id="GHA25041.1"/>
    </source>
</evidence>
<dbReference type="InterPro" id="IPR010982">
    <property type="entry name" value="Lambda_DNA-bd_dom_sf"/>
</dbReference>
<dbReference type="SUPFAM" id="SSF47413">
    <property type="entry name" value="lambda repressor-like DNA-binding domains"/>
    <property type="match status" value="1"/>
</dbReference>
<protein>
    <recommendedName>
        <fullName evidence="1">HTH cro/C1-type domain-containing protein</fullName>
    </recommendedName>
</protein>
<comment type="caution">
    <text evidence="2">The sequence shown here is derived from an EMBL/GenBank/DDBJ whole genome shotgun (WGS) entry which is preliminary data.</text>
</comment>
<dbReference type="CDD" id="cd00093">
    <property type="entry name" value="HTH_XRE"/>
    <property type="match status" value="1"/>
</dbReference>